<dbReference type="EMBL" id="KQ965806">
    <property type="protein sequence ID" value="KXS11190.1"/>
    <property type="molecule type" value="Genomic_DNA"/>
</dbReference>
<dbReference type="PANTHER" id="PTHR10696">
    <property type="entry name" value="GAMMA-BUTYROBETAINE HYDROXYLASE-RELATED"/>
    <property type="match status" value="1"/>
</dbReference>
<gene>
    <name evidence="4" type="ORF">M427DRAFT_115163</name>
</gene>
<evidence type="ECO:0000256" key="2">
    <source>
        <dbReference type="ARBA" id="ARBA00023194"/>
    </source>
</evidence>
<dbReference type="OMA" id="CATAYMG"/>
<dbReference type="STRING" id="1344416.A0A139A355"/>
<dbReference type="InterPro" id="IPR050411">
    <property type="entry name" value="AlphaKG_dependent_hydroxylases"/>
</dbReference>
<organism evidence="4 5">
    <name type="scientific">Gonapodya prolifera (strain JEL478)</name>
    <name type="common">Monoblepharis prolifera</name>
    <dbReference type="NCBI Taxonomy" id="1344416"/>
    <lineage>
        <taxon>Eukaryota</taxon>
        <taxon>Fungi</taxon>
        <taxon>Fungi incertae sedis</taxon>
        <taxon>Chytridiomycota</taxon>
        <taxon>Chytridiomycota incertae sedis</taxon>
        <taxon>Monoblepharidomycetes</taxon>
        <taxon>Monoblepharidales</taxon>
        <taxon>Gonapodyaceae</taxon>
        <taxon>Gonapodya</taxon>
    </lineage>
</organism>
<proteinExistence type="predicted"/>
<evidence type="ECO:0000313" key="4">
    <source>
        <dbReference type="EMBL" id="KXS11190.1"/>
    </source>
</evidence>
<dbReference type="GO" id="GO:0017000">
    <property type="term" value="P:antibiotic biosynthetic process"/>
    <property type="evidence" value="ECO:0007669"/>
    <property type="project" value="UniProtKB-KW"/>
</dbReference>
<dbReference type="Gene3D" id="3.60.130.10">
    <property type="entry name" value="Clavaminate synthase-like"/>
    <property type="match status" value="1"/>
</dbReference>
<evidence type="ECO:0000313" key="5">
    <source>
        <dbReference type="Proteomes" id="UP000070544"/>
    </source>
</evidence>
<evidence type="ECO:0000259" key="3">
    <source>
        <dbReference type="Pfam" id="PF02668"/>
    </source>
</evidence>
<keyword evidence="2" id="KW-0045">Antibiotic biosynthesis</keyword>
<name>A0A139A355_GONPJ</name>
<dbReference type="GO" id="GO:0016491">
    <property type="term" value="F:oxidoreductase activity"/>
    <property type="evidence" value="ECO:0007669"/>
    <property type="project" value="UniProtKB-KW"/>
</dbReference>
<dbReference type="Proteomes" id="UP000070544">
    <property type="component" value="Unassembled WGS sequence"/>
</dbReference>
<accession>A0A139A355</accession>
<sequence length="390" mass="43543">MPIPYPAPITPNELGLTVATRLSRIPPGPPLDPVTTSLGRQVIDSFKTPLPKRIDSSFAWVGKGPDGLESRRERWTRYVTDEDVEELERAAAEFIESGKNLGELTQEDFKIPNFAKTLTTIANKVNNELGVFLLRGLPVKKWSREQSAVVLLGIGSYVGDRVPQNKKGHVLGHVKDLRVDPKAPSTRRYMTNARQGFHTDHCDAVALMCLETAPGGGESLVASSTTVYNILQERYPELVPVLFAPWYWDRKNEDLPGQTPYFVAPPYTWHAGRLLSFCIPYFATTTERHDGVPPLTPEQVEVLKRLEEIAEEVAVEMSLEAGDIQFVNNHPIFHDRLAWRDTPDQIRHLLRLWLSTGGRGGWDLPSDGQNVRLGFVGAEPSVPLEAEIGQ</sequence>
<dbReference type="PANTHER" id="PTHR10696:SF56">
    <property type="entry name" value="TAUD_TFDA-LIKE DOMAIN-CONTAINING PROTEIN"/>
    <property type="match status" value="1"/>
</dbReference>
<feature type="domain" description="TauD/TfdA-like" evidence="3">
    <location>
        <begin position="102"/>
        <end position="353"/>
    </location>
</feature>
<dbReference type="Pfam" id="PF02668">
    <property type="entry name" value="TauD"/>
    <property type="match status" value="1"/>
</dbReference>
<keyword evidence="1" id="KW-0560">Oxidoreductase</keyword>
<reference evidence="4 5" key="1">
    <citation type="journal article" date="2015" name="Genome Biol. Evol.">
        <title>Phylogenomic analyses indicate that early fungi evolved digesting cell walls of algal ancestors of land plants.</title>
        <authorList>
            <person name="Chang Y."/>
            <person name="Wang S."/>
            <person name="Sekimoto S."/>
            <person name="Aerts A.L."/>
            <person name="Choi C."/>
            <person name="Clum A."/>
            <person name="LaButti K.M."/>
            <person name="Lindquist E.A."/>
            <person name="Yee Ngan C."/>
            <person name="Ohm R.A."/>
            <person name="Salamov A.A."/>
            <person name="Grigoriev I.V."/>
            <person name="Spatafora J.W."/>
            <person name="Berbee M.L."/>
        </authorList>
    </citation>
    <scope>NUCLEOTIDE SEQUENCE [LARGE SCALE GENOMIC DNA]</scope>
    <source>
        <strain evidence="4 5">JEL478</strain>
    </source>
</reference>
<dbReference type="OrthoDB" id="272271at2759"/>
<dbReference type="SUPFAM" id="SSF51197">
    <property type="entry name" value="Clavaminate synthase-like"/>
    <property type="match status" value="1"/>
</dbReference>
<dbReference type="InterPro" id="IPR042098">
    <property type="entry name" value="TauD-like_sf"/>
</dbReference>
<protein>
    <submittedName>
        <fullName evidence="4">Clavaminate synthase-like protein</fullName>
    </submittedName>
</protein>
<evidence type="ECO:0000256" key="1">
    <source>
        <dbReference type="ARBA" id="ARBA00023002"/>
    </source>
</evidence>
<dbReference type="InterPro" id="IPR003819">
    <property type="entry name" value="TauD/TfdA-like"/>
</dbReference>
<dbReference type="AlphaFoldDB" id="A0A139A355"/>
<keyword evidence="5" id="KW-1185">Reference proteome</keyword>